<keyword evidence="2" id="KW-1185">Reference proteome</keyword>
<accession>A0ABW7DEI9</accession>
<name>A0ABW7DEI9_9PSED</name>
<dbReference type="Proteomes" id="UP001605918">
    <property type="component" value="Unassembled WGS sequence"/>
</dbReference>
<comment type="caution">
    <text evidence="1">The sequence shown here is derived from an EMBL/GenBank/DDBJ whole genome shotgun (WGS) entry which is preliminary data.</text>
</comment>
<gene>
    <name evidence="1" type="ORF">ACGSLL_11880</name>
</gene>
<reference evidence="1 2" key="1">
    <citation type="submission" date="2024-10" db="EMBL/GenBank/DDBJ databases">
        <title>Whole genome of Pseudomonas sp Strain RB5.</title>
        <authorList>
            <person name="Selami N."/>
        </authorList>
    </citation>
    <scope>NUCLEOTIDE SEQUENCE [LARGE SCALE GENOMIC DNA]</scope>
    <source>
        <strain evidence="1 2">RB5</strain>
    </source>
</reference>
<sequence>MPASHINAVVDSAVNAGVVPCGNQQPVQISHYPPPVSSTPVRAVVAPPGVGVSG</sequence>
<evidence type="ECO:0000313" key="1">
    <source>
        <dbReference type="EMBL" id="MFG6205059.1"/>
    </source>
</evidence>
<dbReference type="RefSeq" id="WP_394506006.1">
    <property type="nucleotide sequence ID" value="NZ_JBIEIL010000005.1"/>
</dbReference>
<protein>
    <submittedName>
        <fullName evidence="1">Uncharacterized protein</fullName>
    </submittedName>
</protein>
<organism evidence="1 2">
    <name type="scientific">Pseudomonas retamae</name>
    <dbReference type="NCBI Taxonomy" id="702110"/>
    <lineage>
        <taxon>Bacteria</taxon>
        <taxon>Pseudomonadati</taxon>
        <taxon>Pseudomonadota</taxon>
        <taxon>Gammaproteobacteria</taxon>
        <taxon>Pseudomonadales</taxon>
        <taxon>Pseudomonadaceae</taxon>
        <taxon>Pseudomonas</taxon>
    </lineage>
</organism>
<dbReference type="EMBL" id="JBIEIL010000005">
    <property type="protein sequence ID" value="MFG6205059.1"/>
    <property type="molecule type" value="Genomic_DNA"/>
</dbReference>
<evidence type="ECO:0000313" key="2">
    <source>
        <dbReference type="Proteomes" id="UP001605918"/>
    </source>
</evidence>
<proteinExistence type="predicted"/>